<evidence type="ECO:0008006" key="3">
    <source>
        <dbReference type="Google" id="ProtNLM"/>
    </source>
</evidence>
<dbReference type="Pfam" id="PF09684">
    <property type="entry name" value="Tail_P2_I"/>
    <property type="match status" value="1"/>
</dbReference>
<comment type="caution">
    <text evidence="1">The sequence shown here is derived from an EMBL/GenBank/DDBJ whole genome shotgun (WGS) entry which is preliminary data.</text>
</comment>
<evidence type="ECO:0000313" key="2">
    <source>
        <dbReference type="Proteomes" id="UP000705379"/>
    </source>
</evidence>
<reference evidence="1" key="2">
    <citation type="journal article" date="2021" name="Microorganisms">
        <title>Bacterial Dimethylsulfoniopropionate Biosynthesis in the East China Sea.</title>
        <authorList>
            <person name="Liu J."/>
            <person name="Zhang Y."/>
            <person name="Liu J."/>
            <person name="Zhong H."/>
            <person name="Williams B.T."/>
            <person name="Zheng Y."/>
            <person name="Curson A.R.J."/>
            <person name="Sun C."/>
            <person name="Sun H."/>
            <person name="Song D."/>
            <person name="Wagner Mackenzie B."/>
            <person name="Bermejo Martinez A."/>
            <person name="Todd J.D."/>
            <person name="Zhang X.H."/>
        </authorList>
    </citation>
    <scope>NUCLEOTIDE SEQUENCE</scope>
    <source>
        <strain evidence="1">AESS21</strain>
    </source>
</reference>
<dbReference type="Proteomes" id="UP000705379">
    <property type="component" value="Unassembled WGS sequence"/>
</dbReference>
<protein>
    <recommendedName>
        <fullName evidence="3">Tail protein P2 I</fullName>
    </recommendedName>
</protein>
<accession>A0A944CAJ9</accession>
<name>A0A944CAJ9_9HYPH</name>
<evidence type="ECO:0000313" key="1">
    <source>
        <dbReference type="EMBL" id="MBS8259725.1"/>
    </source>
</evidence>
<dbReference type="EMBL" id="QTKU01000001">
    <property type="protein sequence ID" value="MBS8259725.1"/>
    <property type="molecule type" value="Genomic_DNA"/>
</dbReference>
<dbReference type="RefSeq" id="WP_213215288.1">
    <property type="nucleotide sequence ID" value="NZ_QTKU01000001.1"/>
</dbReference>
<sequence>MTDQLLPTNATPLEAAVEAACDPTGRVTSGITVTSGWKHALRPPDLLPFLVHEYGLDILLPYLDNLSDILNQGLPWSRARGTHDAVAQGLAMTGYSGLLVDPPARRLAWAEFEILLDRVRDVPADLDRISGLVDLSVPVRSTFRRGVHGYDFPAAETGYTRLGDCILGDDSGVHLKQGAPKWSFGRNYQVEHTLTEADLVELDIWIPDVPSEQWVDMEFPWNTADLKWSEDIDLARRVSFGAALAAMTCWLRFADSEGATIGYRLAACRGVAVGLNGYGFGSDFYTPSRTSPIGVHVFARTGWGDGFGQEAASVSVIFDANAEDSERPGALWLDPAGLSGGTEVASYPISIVFGETIREHVQFLMRF</sequence>
<dbReference type="InterPro" id="IPR006521">
    <property type="entry name" value="Tail_protein_I"/>
</dbReference>
<reference evidence="1" key="1">
    <citation type="submission" date="2018-08" db="EMBL/GenBank/DDBJ databases">
        <authorList>
            <person name="Jin W."/>
            <person name="Wang H."/>
            <person name="Yang Y."/>
            <person name="Li M."/>
            <person name="Liu J."/>
        </authorList>
    </citation>
    <scope>NUCLEOTIDE SEQUENCE</scope>
    <source>
        <strain evidence="1">AESS21</strain>
    </source>
</reference>
<dbReference type="AlphaFoldDB" id="A0A944CAJ9"/>
<organism evidence="1 2">
    <name type="scientific">Roseibium polysiphoniae</name>
    <dbReference type="NCBI Taxonomy" id="2571221"/>
    <lineage>
        <taxon>Bacteria</taxon>
        <taxon>Pseudomonadati</taxon>
        <taxon>Pseudomonadota</taxon>
        <taxon>Alphaproteobacteria</taxon>
        <taxon>Hyphomicrobiales</taxon>
        <taxon>Stappiaceae</taxon>
        <taxon>Roseibium</taxon>
    </lineage>
</organism>
<proteinExistence type="predicted"/>
<gene>
    <name evidence="1" type="ORF">DYI23_05790</name>
</gene>